<feature type="transmembrane region" description="Helical" evidence="1">
    <location>
        <begin position="38"/>
        <end position="61"/>
    </location>
</feature>
<dbReference type="RefSeq" id="WP_094926685.1">
    <property type="nucleotide sequence ID" value="NZ_NPIA01000013.1"/>
</dbReference>
<reference evidence="3" key="1">
    <citation type="submission" date="2017-08" db="EMBL/GenBank/DDBJ databases">
        <authorList>
            <person name="Huang Z."/>
        </authorList>
    </citation>
    <scope>NUCLEOTIDE SEQUENCE [LARGE SCALE GENOMIC DNA]</scope>
    <source>
        <strain evidence="3">SA5d-4</strain>
    </source>
</reference>
<proteinExistence type="predicted"/>
<name>A0A263BQD0_9BACI</name>
<evidence type="ECO:0000313" key="2">
    <source>
        <dbReference type="EMBL" id="OZM55782.1"/>
    </source>
</evidence>
<keyword evidence="3" id="KW-1185">Reference proteome</keyword>
<dbReference type="EMBL" id="NPIA01000013">
    <property type="protein sequence ID" value="OZM55782.1"/>
    <property type="molecule type" value="Genomic_DNA"/>
</dbReference>
<organism evidence="2 3">
    <name type="scientific">Lottiidibacillus patelloidae</name>
    <dbReference type="NCBI Taxonomy" id="2670334"/>
    <lineage>
        <taxon>Bacteria</taxon>
        <taxon>Bacillati</taxon>
        <taxon>Bacillota</taxon>
        <taxon>Bacilli</taxon>
        <taxon>Bacillales</taxon>
        <taxon>Bacillaceae</taxon>
        <taxon>Lottiidibacillus</taxon>
    </lineage>
</organism>
<feature type="transmembrane region" description="Helical" evidence="1">
    <location>
        <begin position="97"/>
        <end position="118"/>
    </location>
</feature>
<evidence type="ECO:0000256" key="1">
    <source>
        <dbReference type="SAM" id="Phobius"/>
    </source>
</evidence>
<gene>
    <name evidence="2" type="ORF">CIB95_15580</name>
</gene>
<dbReference type="AlphaFoldDB" id="A0A263BQD0"/>
<feature type="transmembrane region" description="Helical" evidence="1">
    <location>
        <begin position="12"/>
        <end position="32"/>
    </location>
</feature>
<feature type="transmembrane region" description="Helical" evidence="1">
    <location>
        <begin position="70"/>
        <end position="91"/>
    </location>
</feature>
<keyword evidence="1" id="KW-0812">Transmembrane</keyword>
<comment type="caution">
    <text evidence="2">The sequence shown here is derived from an EMBL/GenBank/DDBJ whole genome shotgun (WGS) entry which is preliminary data.</text>
</comment>
<keyword evidence="1" id="KW-0472">Membrane</keyword>
<protein>
    <submittedName>
        <fullName evidence="2">Uncharacterized protein</fullName>
    </submittedName>
</protein>
<sequence>MFQHNELRKAFLYHASFSLLAGLFMLFLNSLLMETMGIVRGYILPLFGIMLILFAVFLILVSRIRKMDKWLAWAIVCLNVFLIFSSGYVIFEIDLTFIGNSLVFIVAIVVLALTTLQIKGIQRSKALKVRM</sequence>
<dbReference type="Proteomes" id="UP000217083">
    <property type="component" value="Unassembled WGS sequence"/>
</dbReference>
<evidence type="ECO:0000313" key="3">
    <source>
        <dbReference type="Proteomes" id="UP000217083"/>
    </source>
</evidence>
<reference evidence="2 3" key="2">
    <citation type="submission" date="2017-09" db="EMBL/GenBank/DDBJ databases">
        <title>Bacillus patelloidae sp. nov., isolated from the intestinal tract of a marine limpet.</title>
        <authorList>
            <person name="Liu R."/>
            <person name="Dong C."/>
            <person name="Shao Z."/>
        </authorList>
    </citation>
    <scope>NUCLEOTIDE SEQUENCE [LARGE SCALE GENOMIC DNA]</scope>
    <source>
        <strain evidence="2 3">SA5d-4</strain>
    </source>
</reference>
<accession>A0A263BQD0</accession>
<keyword evidence="1" id="KW-1133">Transmembrane helix</keyword>